<gene>
    <name evidence="7" type="ORF">AB840_11500</name>
</gene>
<keyword evidence="8" id="KW-1185">Reference proteome</keyword>
<proteinExistence type="predicted"/>
<evidence type="ECO:0000256" key="4">
    <source>
        <dbReference type="ARBA" id="ARBA00023136"/>
    </source>
</evidence>
<organism evidence="7 8">
    <name type="scientific">Megasphaera cerevisiae DSM 20462</name>
    <dbReference type="NCBI Taxonomy" id="1122219"/>
    <lineage>
        <taxon>Bacteria</taxon>
        <taxon>Bacillati</taxon>
        <taxon>Bacillota</taxon>
        <taxon>Negativicutes</taxon>
        <taxon>Veillonellales</taxon>
        <taxon>Veillonellaceae</taxon>
        <taxon>Megasphaera</taxon>
    </lineage>
</organism>
<feature type="transmembrane region" description="Helical" evidence="5">
    <location>
        <begin position="60"/>
        <end position="79"/>
    </location>
</feature>
<dbReference type="STRING" id="39029.BSR42_10140"/>
<evidence type="ECO:0000313" key="8">
    <source>
        <dbReference type="Proteomes" id="UP000036503"/>
    </source>
</evidence>
<keyword evidence="3 5" id="KW-1133">Transmembrane helix</keyword>
<comment type="subcellular location">
    <subcellularLocation>
        <location evidence="1">Membrane</location>
        <topology evidence="1">Multi-pass membrane protein</topology>
    </subcellularLocation>
</comment>
<name>A0A0J6WQS8_9FIRM</name>
<protein>
    <recommendedName>
        <fullName evidence="6">Yip1 domain-containing protein</fullName>
    </recommendedName>
</protein>
<feature type="domain" description="Yip1" evidence="6">
    <location>
        <begin position="14"/>
        <end position="172"/>
    </location>
</feature>
<sequence>MKQHIEDALVLAYGVVTEPQKNIAAITEKQQLCEGLIIWAGTILLSVISVFSQWEKASMLTLIALYGGAALFFLFRILFLHGTSRMLGGEGSLKGIASGLCFADIPANLATLAESFVFILPAQLVYLISFAVMIWSFALAVMAVRSNYGLSTGRCIAAIILPAVLFIGVIVILFVYVAVSIASVFEGF</sequence>
<dbReference type="InterPro" id="IPR006977">
    <property type="entry name" value="Yip1_dom"/>
</dbReference>
<dbReference type="Pfam" id="PF04893">
    <property type="entry name" value="Yip1"/>
    <property type="match status" value="1"/>
</dbReference>
<feature type="transmembrane region" description="Helical" evidence="5">
    <location>
        <begin position="36"/>
        <end position="54"/>
    </location>
</feature>
<reference evidence="7 8" key="1">
    <citation type="submission" date="2015-06" db="EMBL/GenBank/DDBJ databases">
        <title>Draft genome sequence of beer spoilage bacterium Megasphaera cerevisiae type strain 20462.</title>
        <authorList>
            <person name="Kutumbaka K."/>
            <person name="Pasmowitz J."/>
            <person name="Mategko J."/>
            <person name="Reyes D."/>
            <person name="Friedrich A."/>
            <person name="Han S."/>
            <person name="Martens-Habbena W."/>
            <person name="Neal-McKinney J."/>
            <person name="Janagama H.K."/>
            <person name="Nadala C."/>
            <person name="Samadpour M."/>
        </authorList>
    </citation>
    <scope>NUCLEOTIDE SEQUENCE [LARGE SCALE GENOMIC DNA]</scope>
    <source>
        <strain evidence="7 8">DSM 20462</strain>
    </source>
</reference>
<evidence type="ECO:0000259" key="6">
    <source>
        <dbReference type="Pfam" id="PF04893"/>
    </source>
</evidence>
<keyword evidence="4 5" id="KW-0472">Membrane</keyword>
<dbReference type="RefSeq" id="WP_048514989.1">
    <property type="nucleotide sequence ID" value="NZ_FUXD01000011.1"/>
</dbReference>
<feature type="transmembrane region" description="Helical" evidence="5">
    <location>
        <begin position="156"/>
        <end position="185"/>
    </location>
</feature>
<dbReference type="AlphaFoldDB" id="A0A0J6WQS8"/>
<dbReference type="GO" id="GO:0016020">
    <property type="term" value="C:membrane"/>
    <property type="evidence" value="ECO:0007669"/>
    <property type="project" value="UniProtKB-SubCell"/>
</dbReference>
<evidence type="ECO:0000256" key="5">
    <source>
        <dbReference type="SAM" id="Phobius"/>
    </source>
</evidence>
<evidence type="ECO:0000256" key="2">
    <source>
        <dbReference type="ARBA" id="ARBA00022692"/>
    </source>
</evidence>
<evidence type="ECO:0000313" key="7">
    <source>
        <dbReference type="EMBL" id="KMO85795.1"/>
    </source>
</evidence>
<keyword evidence="2 5" id="KW-0812">Transmembrane</keyword>
<accession>A0A0J6WQS8</accession>
<feature type="transmembrane region" description="Helical" evidence="5">
    <location>
        <begin position="125"/>
        <end position="144"/>
    </location>
</feature>
<dbReference type="Proteomes" id="UP000036503">
    <property type="component" value="Unassembled WGS sequence"/>
</dbReference>
<dbReference type="OrthoDB" id="9986864at2"/>
<dbReference type="EMBL" id="LEKT01000045">
    <property type="protein sequence ID" value="KMO85795.1"/>
    <property type="molecule type" value="Genomic_DNA"/>
</dbReference>
<evidence type="ECO:0000256" key="1">
    <source>
        <dbReference type="ARBA" id="ARBA00004141"/>
    </source>
</evidence>
<dbReference type="PATRIC" id="fig|1122219.3.peg.2250"/>
<evidence type="ECO:0000256" key="3">
    <source>
        <dbReference type="ARBA" id="ARBA00022989"/>
    </source>
</evidence>
<dbReference type="InParanoid" id="A0A0J6WQS8"/>
<comment type="caution">
    <text evidence="7">The sequence shown here is derived from an EMBL/GenBank/DDBJ whole genome shotgun (WGS) entry which is preliminary data.</text>
</comment>
<feature type="transmembrane region" description="Helical" evidence="5">
    <location>
        <begin position="100"/>
        <end position="119"/>
    </location>
</feature>